<evidence type="ECO:0000313" key="1">
    <source>
        <dbReference type="EMBL" id="KAI0068023.1"/>
    </source>
</evidence>
<gene>
    <name evidence="1" type="ORF">BV25DRAFT_1911053</name>
</gene>
<reference evidence="1" key="1">
    <citation type="submission" date="2021-03" db="EMBL/GenBank/DDBJ databases">
        <authorList>
            <consortium name="DOE Joint Genome Institute"/>
            <person name="Ahrendt S."/>
            <person name="Looney B.P."/>
            <person name="Miyauchi S."/>
            <person name="Morin E."/>
            <person name="Drula E."/>
            <person name="Courty P.E."/>
            <person name="Chicoki N."/>
            <person name="Fauchery L."/>
            <person name="Kohler A."/>
            <person name="Kuo A."/>
            <person name="Labutti K."/>
            <person name="Pangilinan J."/>
            <person name="Lipzen A."/>
            <person name="Riley R."/>
            <person name="Andreopoulos W."/>
            <person name="He G."/>
            <person name="Johnson J."/>
            <person name="Barry K.W."/>
            <person name="Grigoriev I.V."/>
            <person name="Nagy L."/>
            <person name="Hibbett D."/>
            <person name="Henrissat B."/>
            <person name="Matheny P.B."/>
            <person name="Labbe J."/>
            <person name="Martin F."/>
        </authorList>
    </citation>
    <scope>NUCLEOTIDE SEQUENCE</scope>
    <source>
        <strain evidence="1">HHB10654</strain>
    </source>
</reference>
<reference evidence="1" key="2">
    <citation type="journal article" date="2022" name="New Phytol.">
        <title>Evolutionary transition to the ectomycorrhizal habit in the genomes of a hyperdiverse lineage of mushroom-forming fungi.</title>
        <authorList>
            <person name="Looney B."/>
            <person name="Miyauchi S."/>
            <person name="Morin E."/>
            <person name="Drula E."/>
            <person name="Courty P.E."/>
            <person name="Kohler A."/>
            <person name="Kuo A."/>
            <person name="LaButti K."/>
            <person name="Pangilinan J."/>
            <person name="Lipzen A."/>
            <person name="Riley R."/>
            <person name="Andreopoulos W."/>
            <person name="He G."/>
            <person name="Johnson J."/>
            <person name="Nolan M."/>
            <person name="Tritt A."/>
            <person name="Barry K.W."/>
            <person name="Grigoriev I.V."/>
            <person name="Nagy L.G."/>
            <person name="Hibbett D."/>
            <person name="Henrissat B."/>
            <person name="Matheny P.B."/>
            <person name="Labbe J."/>
            <person name="Martin F.M."/>
        </authorList>
    </citation>
    <scope>NUCLEOTIDE SEQUENCE</scope>
    <source>
        <strain evidence="1">HHB10654</strain>
    </source>
</reference>
<proteinExistence type="predicted"/>
<dbReference type="EMBL" id="MU277188">
    <property type="protein sequence ID" value="KAI0068023.1"/>
    <property type="molecule type" value="Genomic_DNA"/>
</dbReference>
<organism evidence="1 2">
    <name type="scientific">Artomyces pyxidatus</name>
    <dbReference type="NCBI Taxonomy" id="48021"/>
    <lineage>
        <taxon>Eukaryota</taxon>
        <taxon>Fungi</taxon>
        <taxon>Dikarya</taxon>
        <taxon>Basidiomycota</taxon>
        <taxon>Agaricomycotina</taxon>
        <taxon>Agaricomycetes</taxon>
        <taxon>Russulales</taxon>
        <taxon>Auriscalpiaceae</taxon>
        <taxon>Artomyces</taxon>
    </lineage>
</organism>
<name>A0ACB8THU1_9AGAM</name>
<accession>A0ACB8THU1</accession>
<dbReference type="Proteomes" id="UP000814140">
    <property type="component" value="Unassembled WGS sequence"/>
</dbReference>
<evidence type="ECO:0000313" key="2">
    <source>
        <dbReference type="Proteomes" id="UP000814140"/>
    </source>
</evidence>
<sequence length="79" mass="8935">MAAYNVDYILMLNNYLQATGEAPYLIWAYDQEGPQHQVIHRAIARLGNTVWGEGRAPSRSVARQMAAHMFLFNRGQVQG</sequence>
<comment type="caution">
    <text evidence="1">The sequence shown here is derived from an EMBL/GenBank/DDBJ whole genome shotgun (WGS) entry which is preliminary data.</text>
</comment>
<keyword evidence="2" id="KW-1185">Reference proteome</keyword>
<protein>
    <submittedName>
        <fullName evidence="1">Uncharacterized protein</fullName>
    </submittedName>
</protein>